<evidence type="ECO:0000256" key="4">
    <source>
        <dbReference type="SAM" id="MobiDB-lite"/>
    </source>
</evidence>
<dbReference type="Proteomes" id="UP001336020">
    <property type="component" value="Unassembled WGS sequence"/>
</dbReference>
<protein>
    <recommendedName>
        <fullName evidence="3">Ribosome maturation factor RimP</fullName>
    </recommendedName>
</protein>
<organism evidence="7 8">
    <name type="scientific">Rhodococcus artemisiae</name>
    <dbReference type="NCBI Taxonomy" id="714159"/>
    <lineage>
        <taxon>Bacteria</taxon>
        <taxon>Bacillati</taxon>
        <taxon>Actinomycetota</taxon>
        <taxon>Actinomycetes</taxon>
        <taxon>Mycobacteriales</taxon>
        <taxon>Nocardiaceae</taxon>
        <taxon>Rhodococcus</taxon>
    </lineage>
</organism>
<evidence type="ECO:0000313" key="7">
    <source>
        <dbReference type="EMBL" id="MEE2056438.1"/>
    </source>
</evidence>
<dbReference type="InterPro" id="IPR035956">
    <property type="entry name" value="RimP_N_sf"/>
</dbReference>
<dbReference type="Pfam" id="PF17384">
    <property type="entry name" value="DUF150_C"/>
    <property type="match status" value="1"/>
</dbReference>
<comment type="similarity">
    <text evidence="3">Belongs to the RimP family.</text>
</comment>
<feature type="domain" description="Ribosome maturation factor RimP C-terminal" evidence="6">
    <location>
        <begin position="88"/>
        <end position="152"/>
    </location>
</feature>
<evidence type="ECO:0000259" key="6">
    <source>
        <dbReference type="Pfam" id="PF17384"/>
    </source>
</evidence>
<evidence type="ECO:0000256" key="2">
    <source>
        <dbReference type="ARBA" id="ARBA00022517"/>
    </source>
</evidence>
<dbReference type="NCBIfam" id="NF000930">
    <property type="entry name" value="PRK00092.2-2"/>
    <property type="match status" value="1"/>
</dbReference>
<evidence type="ECO:0000313" key="8">
    <source>
        <dbReference type="Proteomes" id="UP001336020"/>
    </source>
</evidence>
<dbReference type="Gene3D" id="3.30.300.70">
    <property type="entry name" value="RimP-like superfamily, N-terminal"/>
    <property type="match status" value="1"/>
</dbReference>
<dbReference type="InterPro" id="IPR028989">
    <property type="entry name" value="RimP_N"/>
</dbReference>
<dbReference type="InterPro" id="IPR003728">
    <property type="entry name" value="Ribosome_maturation_RimP"/>
</dbReference>
<comment type="caution">
    <text evidence="7">The sequence shown here is derived from an EMBL/GenBank/DDBJ whole genome shotgun (WGS) entry which is preliminary data.</text>
</comment>
<dbReference type="RefSeq" id="WP_330131704.1">
    <property type="nucleotide sequence ID" value="NZ_JAUTXY010000001.1"/>
</dbReference>
<evidence type="ECO:0000259" key="5">
    <source>
        <dbReference type="Pfam" id="PF02576"/>
    </source>
</evidence>
<dbReference type="CDD" id="cd01734">
    <property type="entry name" value="YlxS_C"/>
    <property type="match status" value="1"/>
</dbReference>
<proteinExistence type="inferred from homology"/>
<keyword evidence="2 3" id="KW-0690">Ribosome biogenesis</keyword>
<feature type="domain" description="Ribosome maturation factor RimP N-terminal" evidence="5">
    <location>
        <begin position="13"/>
        <end position="84"/>
    </location>
</feature>
<feature type="region of interest" description="Disordered" evidence="4">
    <location>
        <begin position="166"/>
        <end position="205"/>
    </location>
</feature>
<keyword evidence="1 3" id="KW-0963">Cytoplasm</keyword>
<evidence type="ECO:0000256" key="3">
    <source>
        <dbReference type="HAMAP-Rule" id="MF_01077"/>
    </source>
</evidence>
<dbReference type="HAMAP" id="MF_01077">
    <property type="entry name" value="RimP"/>
    <property type="match status" value="1"/>
</dbReference>
<dbReference type="PANTHER" id="PTHR33867">
    <property type="entry name" value="RIBOSOME MATURATION FACTOR RIMP"/>
    <property type="match status" value="1"/>
</dbReference>
<dbReference type="Pfam" id="PF02576">
    <property type="entry name" value="RimP_N"/>
    <property type="match status" value="1"/>
</dbReference>
<dbReference type="PANTHER" id="PTHR33867:SF1">
    <property type="entry name" value="RIBOSOME MATURATION FACTOR RIMP"/>
    <property type="match status" value="1"/>
</dbReference>
<evidence type="ECO:0000256" key="1">
    <source>
        <dbReference type="ARBA" id="ARBA00022490"/>
    </source>
</evidence>
<feature type="compositionally biased region" description="Acidic residues" evidence="4">
    <location>
        <begin position="175"/>
        <end position="198"/>
    </location>
</feature>
<comment type="subcellular location">
    <subcellularLocation>
        <location evidence="3">Cytoplasm</location>
    </subcellularLocation>
</comment>
<name>A0ABU7L4G7_9NOCA</name>
<accession>A0ABU7L4G7</accession>
<dbReference type="SUPFAM" id="SSF75420">
    <property type="entry name" value="YhbC-like, N-terminal domain"/>
    <property type="match status" value="1"/>
</dbReference>
<reference evidence="7 8" key="1">
    <citation type="submission" date="2023-07" db="EMBL/GenBank/DDBJ databases">
        <authorList>
            <person name="Girao M."/>
            <person name="Carvalho M.F."/>
        </authorList>
    </citation>
    <scope>NUCLEOTIDE SEQUENCE [LARGE SCALE GENOMIC DNA]</scope>
    <source>
        <strain evidence="7 8">YIM65754</strain>
    </source>
</reference>
<keyword evidence="8" id="KW-1185">Reference proteome</keyword>
<dbReference type="InterPro" id="IPR028998">
    <property type="entry name" value="RimP_C"/>
</dbReference>
<sequence length="205" mass="22372">MPVPPPERIVELVTDLLDNEGYDLEDVVVTAAGKHSTVRLMVDSDAGLGLDEAARLSRLVSEAFDSVSDFGESPYVLEVTSPGIGRPLTLDRHWRRAQGRKARIETADETFVARIGELVGDTIRVVASDREGPFVRSVPLSDVRKAVVEIEFSPPHARELELAGGLPEGRVQAGEIDENAVGEDARDDENAVDEDTESNEPRMDK</sequence>
<gene>
    <name evidence="3 7" type="primary">rimP</name>
    <name evidence="7" type="ORF">Q7514_02710</name>
</gene>
<dbReference type="EMBL" id="JAUTXY010000001">
    <property type="protein sequence ID" value="MEE2056438.1"/>
    <property type="molecule type" value="Genomic_DNA"/>
</dbReference>
<comment type="function">
    <text evidence="3">Required for maturation of 30S ribosomal subunits.</text>
</comment>